<sequence>MEYVDTLFINYIIHDFKRVSIVVYTDKQVFIFVAIPNIVKYYIDDSPPNSGFRDAVLKSRRVEFNENFHLEDFTLKKREGKEQGM</sequence>
<protein>
    <submittedName>
        <fullName evidence="1">Uncharacterized protein</fullName>
    </submittedName>
</protein>
<reference evidence="1" key="1">
    <citation type="submission" date="2012-03" db="EMBL/GenBank/DDBJ databases">
        <title>Functional metagenomics reveals considerable lignocellulase gene clusters in the gut microbiome of a wood-feeding higher termite.</title>
        <authorList>
            <person name="Liu N."/>
        </authorList>
    </citation>
    <scope>NUCLEOTIDE SEQUENCE</scope>
</reference>
<dbReference type="EMBL" id="JQ844168">
    <property type="protein sequence ID" value="AGS51693.1"/>
    <property type="molecule type" value="Genomic_DNA"/>
</dbReference>
<organism evidence="1">
    <name type="scientific">uncultured bacterium contig00032</name>
    <dbReference type="NCBI Taxonomy" id="1181521"/>
    <lineage>
        <taxon>Bacteria</taxon>
        <taxon>environmental samples</taxon>
    </lineage>
</organism>
<name>A0A806KF99_9BACT</name>
<accession>A0A806KF99</accession>
<proteinExistence type="predicted"/>
<dbReference type="AlphaFoldDB" id="A0A806KF99"/>
<evidence type="ECO:0000313" key="1">
    <source>
        <dbReference type="EMBL" id="AGS51693.1"/>
    </source>
</evidence>